<keyword evidence="1" id="KW-0472">Membrane</keyword>
<evidence type="ECO:0000256" key="1">
    <source>
        <dbReference type="SAM" id="Phobius"/>
    </source>
</evidence>
<protein>
    <submittedName>
        <fullName evidence="2">Uncharacterized protein</fullName>
    </submittedName>
</protein>
<organism evidence="2 3">
    <name type="scientific">Lipomyces starkeyi NRRL Y-11557</name>
    <dbReference type="NCBI Taxonomy" id="675824"/>
    <lineage>
        <taxon>Eukaryota</taxon>
        <taxon>Fungi</taxon>
        <taxon>Dikarya</taxon>
        <taxon>Ascomycota</taxon>
        <taxon>Saccharomycotina</taxon>
        <taxon>Lipomycetes</taxon>
        <taxon>Lipomycetales</taxon>
        <taxon>Lipomycetaceae</taxon>
        <taxon>Lipomyces</taxon>
    </lineage>
</organism>
<proteinExistence type="predicted"/>
<reference evidence="2 3" key="1">
    <citation type="journal article" date="2016" name="Proc. Natl. Acad. Sci. U.S.A.">
        <title>Comparative genomics of biotechnologically important yeasts.</title>
        <authorList>
            <person name="Riley R."/>
            <person name="Haridas S."/>
            <person name="Wolfe K.H."/>
            <person name="Lopes M.R."/>
            <person name="Hittinger C.T."/>
            <person name="Goeker M."/>
            <person name="Salamov A.A."/>
            <person name="Wisecaver J.H."/>
            <person name="Long T.M."/>
            <person name="Calvey C.H."/>
            <person name="Aerts A.L."/>
            <person name="Barry K.W."/>
            <person name="Choi C."/>
            <person name="Clum A."/>
            <person name="Coughlan A.Y."/>
            <person name="Deshpande S."/>
            <person name="Douglass A.P."/>
            <person name="Hanson S.J."/>
            <person name="Klenk H.-P."/>
            <person name="LaButti K.M."/>
            <person name="Lapidus A."/>
            <person name="Lindquist E.A."/>
            <person name="Lipzen A.M."/>
            <person name="Meier-Kolthoff J.P."/>
            <person name="Ohm R.A."/>
            <person name="Otillar R.P."/>
            <person name="Pangilinan J.L."/>
            <person name="Peng Y."/>
            <person name="Rokas A."/>
            <person name="Rosa C.A."/>
            <person name="Scheuner C."/>
            <person name="Sibirny A.A."/>
            <person name="Slot J.C."/>
            <person name="Stielow J.B."/>
            <person name="Sun H."/>
            <person name="Kurtzman C.P."/>
            <person name="Blackwell M."/>
            <person name="Grigoriev I.V."/>
            <person name="Jeffries T.W."/>
        </authorList>
    </citation>
    <scope>NUCLEOTIDE SEQUENCE [LARGE SCALE GENOMIC DNA]</scope>
    <source>
        <strain evidence="2 3">NRRL Y-11557</strain>
    </source>
</reference>
<accession>A0A1E3Q5J8</accession>
<keyword evidence="1" id="KW-0812">Transmembrane</keyword>
<dbReference type="EMBL" id="KV454294">
    <property type="protein sequence ID" value="ODQ72890.1"/>
    <property type="molecule type" value="Genomic_DNA"/>
</dbReference>
<evidence type="ECO:0000313" key="3">
    <source>
        <dbReference type="Proteomes" id="UP000094385"/>
    </source>
</evidence>
<dbReference type="AlphaFoldDB" id="A0A1E3Q5J8"/>
<feature type="transmembrane region" description="Helical" evidence="1">
    <location>
        <begin position="47"/>
        <end position="68"/>
    </location>
</feature>
<dbReference type="Proteomes" id="UP000094385">
    <property type="component" value="Unassembled WGS sequence"/>
</dbReference>
<keyword evidence="1" id="KW-1133">Transmembrane helix</keyword>
<gene>
    <name evidence="2" type="ORF">LIPSTDRAFT_278177</name>
</gene>
<name>A0A1E3Q5J8_LIPST</name>
<keyword evidence="3" id="KW-1185">Reference proteome</keyword>
<sequence>MIAGMRERKVSTLFTDGLVGFMRNTTYLIELNLMNPTTYCDGGTSSIYIYLIFYVLCPMSYLMSYVLCPMSYVLSYVL</sequence>
<evidence type="ECO:0000313" key="2">
    <source>
        <dbReference type="EMBL" id="ODQ72890.1"/>
    </source>
</evidence>